<accession>A0A917K7L6</accession>
<proteinExistence type="predicted"/>
<gene>
    <name evidence="2" type="ORF">GCM10009545_09980</name>
    <name evidence="3" type="ORF">GCM10011581_42910</name>
</gene>
<protein>
    <submittedName>
        <fullName evidence="3">Uncharacterized protein</fullName>
    </submittedName>
</protein>
<feature type="compositionally biased region" description="Basic and acidic residues" evidence="1">
    <location>
        <begin position="64"/>
        <end position="77"/>
    </location>
</feature>
<evidence type="ECO:0000313" key="4">
    <source>
        <dbReference type="Proteomes" id="UP000597989"/>
    </source>
</evidence>
<evidence type="ECO:0000256" key="1">
    <source>
        <dbReference type="SAM" id="MobiDB-lite"/>
    </source>
</evidence>
<dbReference type="Proteomes" id="UP001500220">
    <property type="component" value="Unassembled WGS sequence"/>
</dbReference>
<dbReference type="EMBL" id="BMMT01000018">
    <property type="protein sequence ID" value="GGJ01140.1"/>
    <property type="molecule type" value="Genomic_DNA"/>
</dbReference>
<dbReference type="AlphaFoldDB" id="A0A917K7L6"/>
<reference evidence="3" key="3">
    <citation type="submission" date="2020-09" db="EMBL/GenBank/DDBJ databases">
        <authorList>
            <person name="Sun Q."/>
            <person name="Zhou Y."/>
        </authorList>
    </citation>
    <scope>NUCLEOTIDE SEQUENCE</scope>
    <source>
        <strain evidence="3">CGMCC 4.7206</strain>
    </source>
</reference>
<reference evidence="3 4" key="1">
    <citation type="journal article" date="2014" name="Int. J. Syst. Evol. Microbiol.">
        <title>Complete genome sequence of Corynebacterium casei LMG S-19264T (=DSM 44701T), isolated from a smear-ripened cheese.</title>
        <authorList>
            <consortium name="US DOE Joint Genome Institute (JGI-PGF)"/>
            <person name="Walter F."/>
            <person name="Albersmeier A."/>
            <person name="Kalinowski J."/>
            <person name="Ruckert C."/>
        </authorList>
    </citation>
    <scope>NUCLEOTIDE SEQUENCE [LARGE SCALE GENOMIC DNA]</scope>
    <source>
        <strain evidence="3 4">CGMCC 4.7206</strain>
    </source>
</reference>
<reference evidence="2" key="4">
    <citation type="submission" date="2023-12" db="EMBL/GenBank/DDBJ databases">
        <authorList>
            <person name="Sun Q."/>
            <person name="Inoue M."/>
        </authorList>
    </citation>
    <scope>NUCLEOTIDE SEQUENCE</scope>
    <source>
        <strain evidence="2">JCM 10664</strain>
    </source>
</reference>
<name>A0A917K7L6_9PSEU</name>
<organism evidence="3 4">
    <name type="scientific">Saccharopolyspora thermophila</name>
    <dbReference type="NCBI Taxonomy" id="89367"/>
    <lineage>
        <taxon>Bacteria</taxon>
        <taxon>Bacillati</taxon>
        <taxon>Actinomycetota</taxon>
        <taxon>Actinomycetes</taxon>
        <taxon>Pseudonocardiales</taxon>
        <taxon>Pseudonocardiaceae</taxon>
        <taxon>Saccharopolyspora</taxon>
    </lineage>
</organism>
<keyword evidence="5" id="KW-1185">Reference proteome</keyword>
<evidence type="ECO:0000313" key="5">
    <source>
        <dbReference type="Proteomes" id="UP001500220"/>
    </source>
</evidence>
<comment type="caution">
    <text evidence="3">The sequence shown here is derived from an EMBL/GenBank/DDBJ whole genome shotgun (WGS) entry which is preliminary data.</text>
</comment>
<feature type="region of interest" description="Disordered" evidence="1">
    <location>
        <begin position="64"/>
        <end position="87"/>
    </location>
</feature>
<sequence>MDMWPTEDPTEQLRWRIRCATTGATANVTVLVLGDRVAVVLPPGDTLVFTADEADALADLLDEAARDLPRGTPRETEGAPWPTSTPT</sequence>
<dbReference type="Proteomes" id="UP000597989">
    <property type="component" value="Unassembled WGS sequence"/>
</dbReference>
<reference evidence="2 5" key="2">
    <citation type="journal article" date="2019" name="Int. J. Syst. Evol. Microbiol.">
        <title>The Global Catalogue of Microorganisms (GCM) 10K type strain sequencing project: providing services to taxonomists for standard genome sequencing and annotation.</title>
        <authorList>
            <consortium name="The Broad Institute Genomics Platform"/>
            <consortium name="The Broad Institute Genome Sequencing Center for Infectious Disease"/>
            <person name="Wu L."/>
            <person name="Ma J."/>
        </authorList>
    </citation>
    <scope>NUCLEOTIDE SEQUENCE [LARGE SCALE GENOMIC DNA]</scope>
    <source>
        <strain evidence="2 5">JCM 10664</strain>
    </source>
</reference>
<dbReference type="EMBL" id="BAAAHC010000003">
    <property type="protein sequence ID" value="GAA0509857.1"/>
    <property type="molecule type" value="Genomic_DNA"/>
</dbReference>
<evidence type="ECO:0000313" key="3">
    <source>
        <dbReference type="EMBL" id="GGJ01140.1"/>
    </source>
</evidence>
<evidence type="ECO:0000313" key="2">
    <source>
        <dbReference type="EMBL" id="GAA0509857.1"/>
    </source>
</evidence>